<keyword evidence="3" id="KW-0808">Transferase</keyword>
<feature type="modified residue" description="Phosphohistidine" evidence="1">
    <location>
        <position position="49"/>
    </location>
</feature>
<sequence>MSTGDRLLDIFQEETLERLDSLESGLLVLEKNTENGSHELINSIFRDAHSVKAGSNLLKLHNIEELSHTLENVLELIRSTDLVPTELMITACLEAVDKLRGLAGDIRESDSKSIRLQKMMLEVSLKRALNGDSEA</sequence>
<feature type="domain" description="HPt" evidence="2">
    <location>
        <begin position="1"/>
        <end position="106"/>
    </location>
</feature>
<evidence type="ECO:0000259" key="2">
    <source>
        <dbReference type="PROSITE" id="PS50894"/>
    </source>
</evidence>
<evidence type="ECO:0000313" key="3">
    <source>
        <dbReference type="EMBL" id="SMF16114.1"/>
    </source>
</evidence>
<reference evidence="4" key="1">
    <citation type="submission" date="2017-04" db="EMBL/GenBank/DDBJ databases">
        <authorList>
            <person name="Varghese N."/>
            <person name="Submissions S."/>
        </authorList>
    </citation>
    <scope>NUCLEOTIDE SEQUENCE [LARGE SCALE GENOMIC DNA]</scope>
    <source>
        <strain evidence="4">K3S</strain>
    </source>
</reference>
<name>A0A1X7DIR2_9BACT</name>
<evidence type="ECO:0000256" key="1">
    <source>
        <dbReference type="PROSITE-ProRule" id="PRU00110"/>
    </source>
</evidence>
<gene>
    <name evidence="3" type="ORF">SAMN06295933_1949</name>
</gene>
<dbReference type="SUPFAM" id="SSF47226">
    <property type="entry name" value="Histidine-containing phosphotransfer domain, HPT domain"/>
    <property type="match status" value="1"/>
</dbReference>
<keyword evidence="4" id="KW-1185">Reference proteome</keyword>
<dbReference type="RefSeq" id="WP_085101656.1">
    <property type="nucleotide sequence ID" value="NZ_FWZU01000003.1"/>
</dbReference>
<dbReference type="Proteomes" id="UP000192906">
    <property type="component" value="Unassembled WGS sequence"/>
</dbReference>
<dbReference type="InterPro" id="IPR051315">
    <property type="entry name" value="Bact_Chemotaxis_CheA"/>
</dbReference>
<dbReference type="PANTHER" id="PTHR43395:SF10">
    <property type="entry name" value="CHEMOTAXIS PROTEIN CHEA"/>
    <property type="match status" value="1"/>
</dbReference>
<dbReference type="Pfam" id="PF01627">
    <property type="entry name" value="Hpt"/>
    <property type="match status" value="1"/>
</dbReference>
<keyword evidence="3" id="KW-0418">Kinase</keyword>
<organism evidence="3 4">
    <name type="scientific">Desulfovibrio gilichinskyi</name>
    <dbReference type="NCBI Taxonomy" id="1519643"/>
    <lineage>
        <taxon>Bacteria</taxon>
        <taxon>Pseudomonadati</taxon>
        <taxon>Thermodesulfobacteriota</taxon>
        <taxon>Desulfovibrionia</taxon>
        <taxon>Desulfovibrionales</taxon>
        <taxon>Desulfovibrionaceae</taxon>
        <taxon>Desulfovibrio</taxon>
    </lineage>
</organism>
<dbReference type="AlphaFoldDB" id="A0A1X7DIR2"/>
<dbReference type="GO" id="GO:0000160">
    <property type="term" value="P:phosphorelay signal transduction system"/>
    <property type="evidence" value="ECO:0007669"/>
    <property type="project" value="InterPro"/>
</dbReference>
<dbReference type="CDD" id="cd00088">
    <property type="entry name" value="HPT"/>
    <property type="match status" value="1"/>
</dbReference>
<proteinExistence type="predicted"/>
<dbReference type="OrthoDB" id="2079555at2"/>
<dbReference type="EMBL" id="FWZU01000003">
    <property type="protein sequence ID" value="SMF16114.1"/>
    <property type="molecule type" value="Genomic_DNA"/>
</dbReference>
<dbReference type="InterPro" id="IPR008207">
    <property type="entry name" value="Sig_transdc_His_kin_Hpt_dom"/>
</dbReference>
<keyword evidence="1" id="KW-0597">Phosphoprotein</keyword>
<accession>A0A1X7DIR2</accession>
<protein>
    <submittedName>
        <fullName evidence="3">Two-component system, chemotaxis family, sensor kinase CheA</fullName>
    </submittedName>
</protein>
<dbReference type="Gene3D" id="1.20.120.160">
    <property type="entry name" value="HPT domain"/>
    <property type="match status" value="1"/>
</dbReference>
<dbReference type="SMART" id="SM00073">
    <property type="entry name" value="HPT"/>
    <property type="match status" value="1"/>
</dbReference>
<dbReference type="PROSITE" id="PS50894">
    <property type="entry name" value="HPT"/>
    <property type="match status" value="1"/>
</dbReference>
<dbReference type="STRING" id="1519643.SAMN06295933_1949"/>
<dbReference type="InterPro" id="IPR036641">
    <property type="entry name" value="HPT_dom_sf"/>
</dbReference>
<dbReference type="GO" id="GO:0004672">
    <property type="term" value="F:protein kinase activity"/>
    <property type="evidence" value="ECO:0007669"/>
    <property type="project" value="UniProtKB-ARBA"/>
</dbReference>
<evidence type="ECO:0000313" key="4">
    <source>
        <dbReference type="Proteomes" id="UP000192906"/>
    </source>
</evidence>
<dbReference type="PANTHER" id="PTHR43395">
    <property type="entry name" value="SENSOR HISTIDINE KINASE CHEA"/>
    <property type="match status" value="1"/>
</dbReference>